<feature type="compositionally biased region" description="Low complexity" evidence="1">
    <location>
        <begin position="200"/>
        <end position="215"/>
    </location>
</feature>
<dbReference type="EMBL" id="JBBPFD010000017">
    <property type="protein sequence ID" value="KAK7891317.1"/>
    <property type="molecule type" value="Genomic_DNA"/>
</dbReference>
<keyword evidence="3" id="KW-1185">Reference proteome</keyword>
<organism evidence="2 3">
    <name type="scientific">Mugilogobius chulae</name>
    <name type="common">yellowstripe goby</name>
    <dbReference type="NCBI Taxonomy" id="88201"/>
    <lineage>
        <taxon>Eukaryota</taxon>
        <taxon>Metazoa</taxon>
        <taxon>Chordata</taxon>
        <taxon>Craniata</taxon>
        <taxon>Vertebrata</taxon>
        <taxon>Euteleostomi</taxon>
        <taxon>Actinopterygii</taxon>
        <taxon>Neopterygii</taxon>
        <taxon>Teleostei</taxon>
        <taxon>Neoteleostei</taxon>
        <taxon>Acanthomorphata</taxon>
        <taxon>Gobiaria</taxon>
        <taxon>Gobiiformes</taxon>
        <taxon>Gobioidei</taxon>
        <taxon>Gobiidae</taxon>
        <taxon>Gobionellinae</taxon>
        <taxon>Mugilogobius</taxon>
    </lineage>
</organism>
<comment type="caution">
    <text evidence="2">The sequence shown here is derived from an EMBL/GenBank/DDBJ whole genome shotgun (WGS) entry which is preliminary data.</text>
</comment>
<proteinExistence type="predicted"/>
<evidence type="ECO:0000313" key="2">
    <source>
        <dbReference type="EMBL" id="KAK7891317.1"/>
    </source>
</evidence>
<dbReference type="Proteomes" id="UP001460270">
    <property type="component" value="Unassembled WGS sequence"/>
</dbReference>
<feature type="region of interest" description="Disordered" evidence="1">
    <location>
        <begin position="158"/>
        <end position="215"/>
    </location>
</feature>
<accession>A0AAW0NFX8</accession>
<gene>
    <name evidence="2" type="ORF">WMY93_023280</name>
</gene>
<protein>
    <submittedName>
        <fullName evidence="2">Uncharacterized protein</fullName>
    </submittedName>
</protein>
<reference evidence="3" key="1">
    <citation type="submission" date="2024-04" db="EMBL/GenBank/DDBJ databases">
        <title>Salinicola lusitanus LLJ914,a marine bacterium isolated from the Okinawa Trough.</title>
        <authorList>
            <person name="Li J."/>
        </authorList>
    </citation>
    <scope>NUCLEOTIDE SEQUENCE [LARGE SCALE GENOMIC DNA]</scope>
</reference>
<evidence type="ECO:0000313" key="3">
    <source>
        <dbReference type="Proteomes" id="UP001460270"/>
    </source>
</evidence>
<dbReference type="AlphaFoldDB" id="A0AAW0NFX8"/>
<evidence type="ECO:0000256" key="1">
    <source>
        <dbReference type="SAM" id="MobiDB-lite"/>
    </source>
</evidence>
<name>A0AAW0NFX8_9GOBI</name>
<sequence>MPLLTDPEYDLFILGQPPYSQQMLLVWLTCQTLYPPAPGLDAPERLYRRRNKHRTAPCSQSQLDSFRLLRYEISVPKPFYEAEKSLLQHRHDAAPGMVLMYIKGKLLFIGYIDYSDPSCPVQDIEKQISKARADYRAGLYLPPDFKCKDKVVTAATKDNSTTSIKDEPGKSGLSQVMEKSNRKGSEVIMSTSKNNDPKKSLSTSKLSHSLVFHTQ</sequence>